<feature type="transmembrane region" description="Helical" evidence="1">
    <location>
        <begin position="40"/>
        <end position="61"/>
    </location>
</feature>
<gene>
    <name evidence="2" type="ORF">ACFOX0_15195</name>
</gene>
<dbReference type="RefSeq" id="WP_377545992.1">
    <property type="nucleotide sequence ID" value="NZ_JBHSBN010000009.1"/>
</dbReference>
<keyword evidence="1" id="KW-0472">Membrane</keyword>
<evidence type="ECO:0000313" key="2">
    <source>
        <dbReference type="EMBL" id="MFC4107264.1"/>
    </source>
</evidence>
<protein>
    <recommendedName>
        <fullName evidence="4">Holin-X, holin superfamily III</fullName>
    </recommendedName>
</protein>
<keyword evidence="1" id="KW-1133">Transmembrane helix</keyword>
<accession>A0ABV8KMM1</accession>
<comment type="caution">
    <text evidence="2">The sequence shown here is derived from an EMBL/GenBank/DDBJ whole genome shotgun (WGS) entry which is preliminary data.</text>
</comment>
<reference evidence="3" key="1">
    <citation type="journal article" date="2019" name="Int. J. Syst. Evol. Microbiol.">
        <title>The Global Catalogue of Microorganisms (GCM) 10K type strain sequencing project: providing services to taxonomists for standard genome sequencing and annotation.</title>
        <authorList>
            <consortium name="The Broad Institute Genomics Platform"/>
            <consortium name="The Broad Institute Genome Sequencing Center for Infectious Disease"/>
            <person name="Wu L."/>
            <person name="Ma J."/>
        </authorList>
    </citation>
    <scope>NUCLEOTIDE SEQUENCE [LARGE SCALE GENOMIC DNA]</scope>
    <source>
        <strain evidence="3">2902at01</strain>
    </source>
</reference>
<keyword evidence="1" id="KW-0812">Transmembrane</keyword>
<evidence type="ECO:0008006" key="4">
    <source>
        <dbReference type="Google" id="ProtNLM"/>
    </source>
</evidence>
<dbReference type="Proteomes" id="UP001595868">
    <property type="component" value="Unassembled WGS sequence"/>
</dbReference>
<organism evidence="2 3">
    <name type="scientific">Micromonospora zhanjiangensis</name>
    <dbReference type="NCBI Taxonomy" id="1522057"/>
    <lineage>
        <taxon>Bacteria</taxon>
        <taxon>Bacillati</taxon>
        <taxon>Actinomycetota</taxon>
        <taxon>Actinomycetes</taxon>
        <taxon>Micromonosporales</taxon>
        <taxon>Micromonosporaceae</taxon>
        <taxon>Micromonospora</taxon>
    </lineage>
</organism>
<keyword evidence="3" id="KW-1185">Reference proteome</keyword>
<evidence type="ECO:0000256" key="1">
    <source>
        <dbReference type="SAM" id="Phobius"/>
    </source>
</evidence>
<sequence>MPRLTRAMTRAERASVAVTAVFCAALAAFGASVLLGLVSVAGWGAGTLAVRLIFGGIFALLGSGGLVEAVKALVDGQPVVQPPAPPVDPSDPITDPFHVFGFGEYGPGGGSQQHANGEF</sequence>
<proteinExistence type="predicted"/>
<name>A0ABV8KMM1_9ACTN</name>
<evidence type="ECO:0000313" key="3">
    <source>
        <dbReference type="Proteomes" id="UP001595868"/>
    </source>
</evidence>
<dbReference type="EMBL" id="JBHSBN010000009">
    <property type="protein sequence ID" value="MFC4107264.1"/>
    <property type="molecule type" value="Genomic_DNA"/>
</dbReference>